<dbReference type="EMBL" id="BMHB01000001">
    <property type="protein sequence ID" value="GGI11898.1"/>
    <property type="molecule type" value="Genomic_DNA"/>
</dbReference>
<name>A0A8J3F0D1_9BACI</name>
<reference evidence="3" key="1">
    <citation type="journal article" date="2019" name="Int. J. Syst. Evol. Microbiol.">
        <title>The Global Catalogue of Microorganisms (GCM) 10K type strain sequencing project: providing services to taxonomists for standard genome sequencing and annotation.</title>
        <authorList>
            <consortium name="The Broad Institute Genomics Platform"/>
            <consortium name="The Broad Institute Genome Sequencing Center for Infectious Disease"/>
            <person name="Wu L."/>
            <person name="Ma J."/>
        </authorList>
    </citation>
    <scope>NUCLEOTIDE SEQUENCE [LARGE SCALE GENOMIC DNA]</scope>
    <source>
        <strain evidence="3">CGMCC 1.14993</strain>
    </source>
</reference>
<evidence type="ECO:0000313" key="3">
    <source>
        <dbReference type="Proteomes" id="UP000626244"/>
    </source>
</evidence>
<keyword evidence="1" id="KW-1133">Transmembrane helix</keyword>
<protein>
    <submittedName>
        <fullName evidence="2">Uncharacterized protein</fullName>
    </submittedName>
</protein>
<keyword evidence="1" id="KW-0472">Membrane</keyword>
<feature type="transmembrane region" description="Helical" evidence="1">
    <location>
        <begin position="34"/>
        <end position="57"/>
    </location>
</feature>
<evidence type="ECO:0000256" key="1">
    <source>
        <dbReference type="SAM" id="Phobius"/>
    </source>
</evidence>
<evidence type="ECO:0000313" key="2">
    <source>
        <dbReference type="EMBL" id="GGI11898.1"/>
    </source>
</evidence>
<sequence length="60" mass="6285">MLRHEEAVGIFYAAFVILGLTIGLGVGYFTSHLIAGGFLGFGIGIGLGLLSNAILYINKD</sequence>
<organism evidence="2 3">
    <name type="scientific">Gottfriedia solisilvae</name>
    <dbReference type="NCBI Taxonomy" id="1516104"/>
    <lineage>
        <taxon>Bacteria</taxon>
        <taxon>Bacillati</taxon>
        <taxon>Bacillota</taxon>
        <taxon>Bacilli</taxon>
        <taxon>Bacillales</taxon>
        <taxon>Bacillaceae</taxon>
        <taxon>Gottfriedia</taxon>
    </lineage>
</organism>
<gene>
    <name evidence="2" type="ORF">GCM10007380_10150</name>
</gene>
<keyword evidence="3" id="KW-1185">Reference proteome</keyword>
<proteinExistence type="predicted"/>
<feature type="transmembrane region" description="Helical" evidence="1">
    <location>
        <begin position="7"/>
        <end position="28"/>
    </location>
</feature>
<comment type="caution">
    <text evidence="2">The sequence shown here is derived from an EMBL/GenBank/DDBJ whole genome shotgun (WGS) entry which is preliminary data.</text>
</comment>
<dbReference type="AlphaFoldDB" id="A0A8J3F0D1"/>
<dbReference type="Proteomes" id="UP000626244">
    <property type="component" value="Unassembled WGS sequence"/>
</dbReference>
<accession>A0A8J3F0D1</accession>
<keyword evidence="1" id="KW-0812">Transmembrane</keyword>
<dbReference type="RefSeq" id="WP_087999237.1">
    <property type="nucleotide sequence ID" value="NZ_BMHB01000001.1"/>
</dbReference>